<sequence length="103" mass="11343">MLAKLLVAIGAVLLVHAGYYTVQYEAYVKLAEVSDASIPPLAAKLELAASFLFFLVGVASLAGDFVPIRSTEFFNNKSFDWVVSNPEFAVFNHRGKYLQKKKA</sequence>
<name>A0A1W0A623_9STRA</name>
<protein>
    <submittedName>
        <fullName evidence="5">Uncharacterized protein</fullName>
    </submittedName>
</protein>
<keyword evidence="3" id="KW-1133">Transmembrane helix</keyword>
<dbReference type="OrthoDB" id="44756at2759"/>
<dbReference type="PANTHER" id="PTHR21181:SF7">
    <property type="entry name" value="ER MEMBRANE PROTEIN COMPLEX SUBUNIT 5"/>
    <property type="match status" value="1"/>
</dbReference>
<reference evidence="5 6" key="1">
    <citation type="journal article" date="2014" name="Genome Biol. Evol.">
        <title>The secreted proteins of Achlya hypogyna and Thraustotheca clavata identify the ancestral oomycete secretome and reveal gene acquisitions by horizontal gene transfer.</title>
        <authorList>
            <person name="Misner I."/>
            <person name="Blouin N."/>
            <person name="Leonard G."/>
            <person name="Richards T.A."/>
            <person name="Lane C.E."/>
        </authorList>
    </citation>
    <scope>NUCLEOTIDE SEQUENCE [LARGE SCALE GENOMIC DNA]</scope>
    <source>
        <strain evidence="5 6">ATCC 34112</strain>
    </source>
</reference>
<evidence type="ECO:0000256" key="4">
    <source>
        <dbReference type="SAM" id="SignalP"/>
    </source>
</evidence>
<accession>A0A1W0A623</accession>
<proteinExistence type="predicted"/>
<comment type="subcellular location">
    <subcellularLocation>
        <location evidence="1">Membrane</location>
    </subcellularLocation>
</comment>
<gene>
    <name evidence="5" type="ORF">THRCLA_20544</name>
</gene>
<dbReference type="AlphaFoldDB" id="A0A1W0A623"/>
<keyword evidence="4" id="KW-0732">Signal</keyword>
<dbReference type="PANTHER" id="PTHR21181">
    <property type="match status" value="1"/>
</dbReference>
<dbReference type="EMBL" id="JNBS01000422">
    <property type="protein sequence ID" value="OQS05732.1"/>
    <property type="molecule type" value="Genomic_DNA"/>
</dbReference>
<dbReference type="STRING" id="74557.A0A1W0A623"/>
<keyword evidence="6" id="KW-1185">Reference proteome</keyword>
<organism evidence="5 6">
    <name type="scientific">Thraustotheca clavata</name>
    <dbReference type="NCBI Taxonomy" id="74557"/>
    <lineage>
        <taxon>Eukaryota</taxon>
        <taxon>Sar</taxon>
        <taxon>Stramenopiles</taxon>
        <taxon>Oomycota</taxon>
        <taxon>Saprolegniomycetes</taxon>
        <taxon>Saprolegniales</taxon>
        <taxon>Achlyaceae</taxon>
        <taxon>Thraustotheca</taxon>
    </lineage>
</organism>
<evidence type="ECO:0000256" key="2">
    <source>
        <dbReference type="ARBA" id="ARBA00023136"/>
    </source>
</evidence>
<feature type="chain" id="PRO_5013094036" evidence="4">
    <location>
        <begin position="18"/>
        <end position="103"/>
    </location>
</feature>
<dbReference type="GO" id="GO:0005769">
    <property type="term" value="C:early endosome"/>
    <property type="evidence" value="ECO:0007669"/>
    <property type="project" value="TreeGrafter"/>
</dbReference>
<dbReference type="Proteomes" id="UP000243217">
    <property type="component" value="Unassembled WGS sequence"/>
</dbReference>
<keyword evidence="2 3" id="KW-0472">Membrane</keyword>
<evidence type="ECO:0000313" key="6">
    <source>
        <dbReference type="Proteomes" id="UP000243217"/>
    </source>
</evidence>
<evidence type="ECO:0000256" key="3">
    <source>
        <dbReference type="SAM" id="Phobius"/>
    </source>
</evidence>
<dbReference type="GO" id="GO:0072546">
    <property type="term" value="C:EMC complex"/>
    <property type="evidence" value="ECO:0007669"/>
    <property type="project" value="TreeGrafter"/>
</dbReference>
<feature type="transmembrane region" description="Helical" evidence="3">
    <location>
        <begin position="41"/>
        <end position="62"/>
    </location>
</feature>
<evidence type="ECO:0000313" key="5">
    <source>
        <dbReference type="EMBL" id="OQS05732.1"/>
    </source>
</evidence>
<dbReference type="GO" id="GO:0005794">
    <property type="term" value="C:Golgi apparatus"/>
    <property type="evidence" value="ECO:0007669"/>
    <property type="project" value="TreeGrafter"/>
</dbReference>
<evidence type="ECO:0000256" key="1">
    <source>
        <dbReference type="ARBA" id="ARBA00004370"/>
    </source>
</evidence>
<dbReference type="GO" id="GO:0022890">
    <property type="term" value="F:inorganic cation transmembrane transporter activity"/>
    <property type="evidence" value="ECO:0007669"/>
    <property type="project" value="TreeGrafter"/>
</dbReference>
<dbReference type="GO" id="GO:0005886">
    <property type="term" value="C:plasma membrane"/>
    <property type="evidence" value="ECO:0007669"/>
    <property type="project" value="TreeGrafter"/>
</dbReference>
<keyword evidence="3" id="KW-0812">Transmembrane</keyword>
<feature type="signal peptide" evidence="4">
    <location>
        <begin position="1"/>
        <end position="17"/>
    </location>
</feature>
<comment type="caution">
    <text evidence="5">The sequence shown here is derived from an EMBL/GenBank/DDBJ whole genome shotgun (WGS) entry which is preliminary data.</text>
</comment>